<dbReference type="OrthoDB" id="9798496at2"/>
<dbReference type="eggNOG" id="COG2518">
    <property type="taxonomic scope" value="Bacteria"/>
</dbReference>
<dbReference type="EMBL" id="ANHY01000006">
    <property type="protein sequence ID" value="EKV31537.1"/>
    <property type="molecule type" value="Genomic_DNA"/>
</dbReference>
<dbReference type="SUPFAM" id="SSF53335">
    <property type="entry name" value="S-adenosyl-L-methionine-dependent methyltransferases"/>
    <property type="match status" value="1"/>
</dbReference>
<dbReference type="GO" id="GO:0032259">
    <property type="term" value="P:methylation"/>
    <property type="evidence" value="ECO:0007669"/>
    <property type="project" value="UniProtKB-KW"/>
</dbReference>
<dbReference type="GO" id="GO:0005737">
    <property type="term" value="C:cytoplasm"/>
    <property type="evidence" value="ECO:0007669"/>
    <property type="project" value="TreeGrafter"/>
</dbReference>
<organism evidence="4 5">
    <name type="scientific">Caenispirillum salinarum AK4</name>
    <dbReference type="NCBI Taxonomy" id="1238182"/>
    <lineage>
        <taxon>Bacteria</taxon>
        <taxon>Pseudomonadati</taxon>
        <taxon>Pseudomonadota</taxon>
        <taxon>Alphaproteobacteria</taxon>
        <taxon>Rhodospirillales</taxon>
        <taxon>Novispirillaceae</taxon>
        <taxon>Caenispirillum</taxon>
    </lineage>
</organism>
<gene>
    <name evidence="4" type="ORF">C882_3910</name>
</gene>
<dbReference type="AlphaFoldDB" id="K9H1V2"/>
<evidence type="ECO:0000313" key="4">
    <source>
        <dbReference type="EMBL" id="EKV31537.1"/>
    </source>
</evidence>
<sequence>MDFTIARRNMVEGQIRTNRVTDPLVLNAMKTLPRELFVPKAMQSICYMDEEIPLGNGRCLMEPMILARLLQECAVQEDDVVLVIGAGTGYSAAVMAHMASTVVALEADQELADRASRLMADLNIDNVAVVSGPLDQGYPQQSPYDVIFFDGAIAEVPKAILDQLREGGRLVTVIEDDADAEVGQATLVTRNEGVVGRRTAFDAKVPMLPGFEPAPKFVF</sequence>
<comment type="caution">
    <text evidence="4">The sequence shown here is derived from an EMBL/GenBank/DDBJ whole genome shotgun (WGS) entry which is preliminary data.</text>
</comment>
<evidence type="ECO:0000256" key="1">
    <source>
        <dbReference type="ARBA" id="ARBA00005369"/>
    </source>
</evidence>
<dbReference type="STRING" id="1238182.C882_3910"/>
<dbReference type="CDD" id="cd02440">
    <property type="entry name" value="AdoMet_MTases"/>
    <property type="match status" value="1"/>
</dbReference>
<dbReference type="Gene3D" id="3.40.50.150">
    <property type="entry name" value="Vaccinia Virus protein VP39"/>
    <property type="match status" value="1"/>
</dbReference>
<keyword evidence="5" id="KW-1185">Reference proteome</keyword>
<dbReference type="InterPro" id="IPR000682">
    <property type="entry name" value="PCMT"/>
</dbReference>
<dbReference type="PANTHER" id="PTHR11579">
    <property type="entry name" value="PROTEIN-L-ISOASPARTATE O-METHYLTRANSFERASE"/>
    <property type="match status" value="1"/>
</dbReference>
<dbReference type="InterPro" id="IPR029063">
    <property type="entry name" value="SAM-dependent_MTases_sf"/>
</dbReference>
<keyword evidence="4" id="KW-0808">Transferase</keyword>
<dbReference type="RefSeq" id="WP_009540018.1">
    <property type="nucleotide sequence ID" value="NZ_ANHY01000006.1"/>
</dbReference>
<accession>K9H1V2</accession>
<evidence type="ECO:0000313" key="5">
    <source>
        <dbReference type="Proteomes" id="UP000009881"/>
    </source>
</evidence>
<dbReference type="Pfam" id="PF01135">
    <property type="entry name" value="PCMT"/>
    <property type="match status" value="1"/>
</dbReference>
<dbReference type="Proteomes" id="UP000009881">
    <property type="component" value="Unassembled WGS sequence"/>
</dbReference>
<comment type="similarity">
    <text evidence="1">Belongs to the methyltransferase superfamily. L-isoaspartyl/D-aspartyl protein methyltransferase family.</text>
</comment>
<evidence type="ECO:0000256" key="3">
    <source>
        <dbReference type="ARBA" id="ARBA00030757"/>
    </source>
</evidence>
<name>K9H1V2_9PROT</name>
<evidence type="ECO:0000256" key="2">
    <source>
        <dbReference type="ARBA" id="ARBA00013346"/>
    </source>
</evidence>
<dbReference type="PANTHER" id="PTHR11579:SF18">
    <property type="entry name" value="PROTEIN-L-ISOASPARTATE O-METHYLTRANSFERASE"/>
    <property type="match status" value="1"/>
</dbReference>
<keyword evidence="4" id="KW-0489">Methyltransferase</keyword>
<reference evidence="4 5" key="1">
    <citation type="journal article" date="2013" name="Genome Announc.">
        <title>Draft Genome Sequence of an Alphaproteobacterium, Caenispirillum salinarum AK4(T), Isolated from a Solar Saltern.</title>
        <authorList>
            <person name="Khatri I."/>
            <person name="Singh A."/>
            <person name="Korpole S."/>
            <person name="Pinnaka A.K."/>
            <person name="Subramanian S."/>
        </authorList>
    </citation>
    <scope>NUCLEOTIDE SEQUENCE [LARGE SCALE GENOMIC DNA]</scope>
    <source>
        <strain evidence="4 5">AK4</strain>
    </source>
</reference>
<dbReference type="GO" id="GO:0004719">
    <property type="term" value="F:protein-L-isoaspartate (D-aspartate) O-methyltransferase activity"/>
    <property type="evidence" value="ECO:0007669"/>
    <property type="project" value="InterPro"/>
</dbReference>
<protein>
    <recommendedName>
        <fullName evidence="2">Protein-L-isoaspartate O-methyltransferase</fullName>
    </recommendedName>
    <alternativeName>
        <fullName evidence="3">Protein L-isoaspartyl methyltransferase</fullName>
    </alternativeName>
</protein>
<dbReference type="PATRIC" id="fig|1238182.3.peg.1572"/>
<proteinExistence type="inferred from homology"/>